<sequence>MSTKTKGIKPKTKYVLGPDIDLDKEVVLDKRGRRITEARAAQISRQILREVAAGRPSLTGTGKVSPEVKARVPQAMKDKLEREAKKYGVSPSVLIRQALEEYLYD</sequence>
<dbReference type="InterPro" id="IPR010985">
    <property type="entry name" value="Ribbon_hlx_hlx"/>
</dbReference>
<dbReference type="InterPro" id="IPR013321">
    <property type="entry name" value="Arc_rbn_hlx_hlx"/>
</dbReference>
<dbReference type="InterPro" id="IPR002145">
    <property type="entry name" value="CopG"/>
</dbReference>
<reference evidence="2" key="1">
    <citation type="submission" date="2020-05" db="EMBL/GenBank/DDBJ databases">
        <authorList>
            <person name="Chiriac C."/>
            <person name="Salcher M."/>
            <person name="Ghai R."/>
            <person name="Kavagutti S V."/>
        </authorList>
    </citation>
    <scope>NUCLEOTIDE SEQUENCE</scope>
</reference>
<dbReference type="GO" id="GO:0006355">
    <property type="term" value="P:regulation of DNA-templated transcription"/>
    <property type="evidence" value="ECO:0007669"/>
    <property type="project" value="InterPro"/>
</dbReference>
<protein>
    <submittedName>
        <fullName evidence="2">Unannotated protein</fullName>
    </submittedName>
</protein>
<gene>
    <name evidence="2" type="ORF">UFOPK3167_01100</name>
</gene>
<accession>A0A6J7AFX2</accession>
<evidence type="ECO:0000313" key="2">
    <source>
        <dbReference type="EMBL" id="CAB4831804.1"/>
    </source>
</evidence>
<feature type="domain" description="Ribbon-helix-helix protein CopG" evidence="1">
    <location>
        <begin position="68"/>
        <end position="104"/>
    </location>
</feature>
<organism evidence="2">
    <name type="scientific">freshwater metagenome</name>
    <dbReference type="NCBI Taxonomy" id="449393"/>
    <lineage>
        <taxon>unclassified sequences</taxon>
        <taxon>metagenomes</taxon>
        <taxon>ecological metagenomes</taxon>
    </lineage>
</organism>
<dbReference type="Gene3D" id="1.10.1220.10">
    <property type="entry name" value="Met repressor-like"/>
    <property type="match status" value="1"/>
</dbReference>
<name>A0A6J7AFX2_9ZZZZ</name>
<dbReference type="SUPFAM" id="SSF47598">
    <property type="entry name" value="Ribbon-helix-helix"/>
    <property type="match status" value="1"/>
</dbReference>
<dbReference type="AlphaFoldDB" id="A0A6J7AFX2"/>
<dbReference type="Pfam" id="PF01402">
    <property type="entry name" value="RHH_1"/>
    <property type="match status" value="1"/>
</dbReference>
<dbReference type="EMBL" id="CAFABF010000069">
    <property type="protein sequence ID" value="CAB4831804.1"/>
    <property type="molecule type" value="Genomic_DNA"/>
</dbReference>
<evidence type="ECO:0000259" key="1">
    <source>
        <dbReference type="Pfam" id="PF01402"/>
    </source>
</evidence>
<proteinExistence type="predicted"/>